<reference evidence="2" key="1">
    <citation type="journal article" date="2016" name="Genome Announc.">
        <title>Draft Genome Sequence of the Syntrophic Lactate-Degrading Bacterium Tepidanaerobacter syntrophicus JLT.</title>
        <authorList>
            <person name="Matsuura N."/>
            <person name="Ohashi A."/>
            <person name="Tourlousse D.M."/>
            <person name="Sekiguchi Y."/>
        </authorList>
    </citation>
    <scope>NUCLEOTIDE SEQUENCE [LARGE SCALE GENOMIC DNA]</scope>
    <source>
        <strain evidence="2">JL</strain>
    </source>
</reference>
<evidence type="ECO:0000313" key="3">
    <source>
        <dbReference type="Proteomes" id="UP000062160"/>
    </source>
</evidence>
<feature type="coiled-coil region" evidence="1">
    <location>
        <begin position="21"/>
        <end position="82"/>
    </location>
</feature>
<dbReference type="EMBL" id="DF977001">
    <property type="protein sequence ID" value="GAQ25230.1"/>
    <property type="molecule type" value="Genomic_DNA"/>
</dbReference>
<accession>A0A0U9HEN2</accession>
<name>A0A0U9HEN2_9FIRM</name>
<evidence type="ECO:0000256" key="1">
    <source>
        <dbReference type="SAM" id="Coils"/>
    </source>
</evidence>
<keyword evidence="3" id="KW-1185">Reference proteome</keyword>
<gene>
    <name evidence="2" type="ORF">TSYNT_7248</name>
</gene>
<organism evidence="2">
    <name type="scientific">Tepidanaerobacter syntrophicus</name>
    <dbReference type="NCBI Taxonomy" id="224999"/>
    <lineage>
        <taxon>Bacteria</taxon>
        <taxon>Bacillati</taxon>
        <taxon>Bacillota</taxon>
        <taxon>Clostridia</taxon>
        <taxon>Thermosediminibacterales</taxon>
        <taxon>Tepidanaerobacteraceae</taxon>
        <taxon>Tepidanaerobacter</taxon>
    </lineage>
</organism>
<proteinExistence type="predicted"/>
<dbReference type="AlphaFoldDB" id="A0A0U9HEN2"/>
<evidence type="ECO:0000313" key="2">
    <source>
        <dbReference type="EMBL" id="GAQ25230.1"/>
    </source>
</evidence>
<keyword evidence="1" id="KW-0175">Coiled coil</keyword>
<dbReference type="STRING" id="224999.GCA_001485475_01245"/>
<dbReference type="RefSeq" id="WP_059032633.1">
    <property type="nucleotide sequence ID" value="NZ_DF977001.1"/>
</dbReference>
<sequence length="111" mass="13274">MQEQDVIKKFIELDDKIQEISAAREKQLAELEQRYKAEEQKIVEDLSKRLEEETNAVVRKIMQEAQEEVDNLNKKSKEVVSYMEQEFQNIHEELVAEILKRIFDIESERYG</sequence>
<protein>
    <submittedName>
        <fullName evidence="2">Uncharacterized protein</fullName>
    </submittedName>
</protein>
<dbReference type="Proteomes" id="UP000062160">
    <property type="component" value="Unassembled WGS sequence"/>
</dbReference>